<proteinExistence type="predicted"/>
<reference evidence="1" key="1">
    <citation type="journal article" date="2020" name="Stud. Mycol.">
        <title>101 Dothideomycetes genomes: a test case for predicting lifestyles and emergence of pathogens.</title>
        <authorList>
            <person name="Haridas S."/>
            <person name="Albert R."/>
            <person name="Binder M."/>
            <person name="Bloem J."/>
            <person name="Labutti K."/>
            <person name="Salamov A."/>
            <person name="Andreopoulos B."/>
            <person name="Baker S."/>
            <person name="Barry K."/>
            <person name="Bills G."/>
            <person name="Bluhm B."/>
            <person name="Cannon C."/>
            <person name="Castanera R."/>
            <person name="Culley D."/>
            <person name="Daum C."/>
            <person name="Ezra D."/>
            <person name="Gonzalez J."/>
            <person name="Henrissat B."/>
            <person name="Kuo A."/>
            <person name="Liang C."/>
            <person name="Lipzen A."/>
            <person name="Lutzoni F."/>
            <person name="Magnuson J."/>
            <person name="Mondo S."/>
            <person name="Nolan M."/>
            <person name="Ohm R."/>
            <person name="Pangilinan J."/>
            <person name="Park H.-J."/>
            <person name="Ramirez L."/>
            <person name="Alfaro M."/>
            <person name="Sun H."/>
            <person name="Tritt A."/>
            <person name="Yoshinaga Y."/>
            <person name="Zwiers L.-H."/>
            <person name="Turgeon B."/>
            <person name="Goodwin S."/>
            <person name="Spatafora J."/>
            <person name="Crous P."/>
            <person name="Grigoriev I."/>
        </authorList>
    </citation>
    <scope>NUCLEOTIDE SEQUENCE</scope>
    <source>
        <strain evidence="1">CBS 101060</strain>
    </source>
</reference>
<comment type="caution">
    <text evidence="1">The sequence shown here is derived from an EMBL/GenBank/DDBJ whole genome shotgun (WGS) entry which is preliminary data.</text>
</comment>
<dbReference type="OrthoDB" id="3352776at2759"/>
<evidence type="ECO:0000313" key="2">
    <source>
        <dbReference type="Proteomes" id="UP000799429"/>
    </source>
</evidence>
<dbReference type="EMBL" id="MU006108">
    <property type="protein sequence ID" value="KAF2835469.1"/>
    <property type="molecule type" value="Genomic_DNA"/>
</dbReference>
<evidence type="ECO:0000313" key="1">
    <source>
        <dbReference type="EMBL" id="KAF2835469.1"/>
    </source>
</evidence>
<gene>
    <name evidence="1" type="ORF">M501DRAFT_941859</name>
</gene>
<organism evidence="1 2">
    <name type="scientific">Patellaria atrata CBS 101060</name>
    <dbReference type="NCBI Taxonomy" id="1346257"/>
    <lineage>
        <taxon>Eukaryota</taxon>
        <taxon>Fungi</taxon>
        <taxon>Dikarya</taxon>
        <taxon>Ascomycota</taxon>
        <taxon>Pezizomycotina</taxon>
        <taxon>Dothideomycetes</taxon>
        <taxon>Dothideomycetes incertae sedis</taxon>
        <taxon>Patellariales</taxon>
        <taxon>Patellariaceae</taxon>
        <taxon>Patellaria</taxon>
    </lineage>
</organism>
<accession>A0A9P4VPG6</accession>
<protein>
    <submittedName>
        <fullName evidence="1">Uncharacterized protein</fullName>
    </submittedName>
</protein>
<name>A0A9P4VPG6_9PEZI</name>
<dbReference type="SUPFAM" id="SSF54427">
    <property type="entry name" value="NTF2-like"/>
    <property type="match status" value="1"/>
</dbReference>
<sequence>MTINRASSLRSCANEFCQSLLSPPPPEEIISKYFSSHPRITEHGPEWARKSLPFLHKTFKGKQGCEEYFQLLSETLKMHMGPDTFPETTGFIVDPDAKVQNESQSKGIVSVIGKARFESIKTGKSWDEEFIYRLSDFDENGKIGHWEIWADPLSAWAAVNDISDR</sequence>
<dbReference type="Gene3D" id="3.10.450.50">
    <property type="match status" value="1"/>
</dbReference>
<dbReference type="Proteomes" id="UP000799429">
    <property type="component" value="Unassembled WGS sequence"/>
</dbReference>
<dbReference type="InterPro" id="IPR032710">
    <property type="entry name" value="NTF2-like_dom_sf"/>
</dbReference>
<dbReference type="AlphaFoldDB" id="A0A9P4VPG6"/>
<keyword evidence="2" id="KW-1185">Reference proteome</keyword>